<feature type="transmembrane region" description="Helical" evidence="7">
    <location>
        <begin position="32"/>
        <end position="57"/>
    </location>
</feature>
<evidence type="ECO:0000256" key="6">
    <source>
        <dbReference type="ARBA" id="ARBA00023136"/>
    </source>
</evidence>
<evidence type="ECO:0000256" key="1">
    <source>
        <dbReference type="ARBA" id="ARBA00004651"/>
    </source>
</evidence>
<dbReference type="PANTHER" id="PTHR24221">
    <property type="entry name" value="ATP-BINDING CASSETTE SUB-FAMILY B"/>
    <property type="match status" value="1"/>
</dbReference>
<feature type="domain" description="ABC transmembrane type-1" evidence="9">
    <location>
        <begin position="33"/>
        <end position="334"/>
    </location>
</feature>
<proteinExistence type="predicted"/>
<dbReference type="SUPFAM" id="SSF90123">
    <property type="entry name" value="ABC transporter transmembrane region"/>
    <property type="match status" value="1"/>
</dbReference>
<comment type="subcellular location">
    <subcellularLocation>
        <location evidence="1">Cell membrane</location>
        <topology evidence="1">Multi-pass membrane protein</topology>
    </subcellularLocation>
</comment>
<feature type="transmembrane region" description="Helical" evidence="7">
    <location>
        <begin position="166"/>
        <end position="189"/>
    </location>
</feature>
<gene>
    <name evidence="10" type="ORF">Vgi01_30110</name>
</gene>
<dbReference type="InterPro" id="IPR017871">
    <property type="entry name" value="ABC_transporter-like_CS"/>
</dbReference>
<keyword evidence="11" id="KW-1185">Reference proteome</keyword>
<dbReference type="Pfam" id="PF00005">
    <property type="entry name" value="ABC_tran"/>
    <property type="match status" value="1"/>
</dbReference>
<dbReference type="RefSeq" id="WP_239088989.1">
    <property type="nucleotide sequence ID" value="NZ_BAAAGZ010000010.1"/>
</dbReference>
<organism evidence="10 11">
    <name type="scientific">Micromonospora gifhornensis</name>
    <dbReference type="NCBI Taxonomy" id="84594"/>
    <lineage>
        <taxon>Bacteria</taxon>
        <taxon>Bacillati</taxon>
        <taxon>Actinomycetota</taxon>
        <taxon>Actinomycetes</taxon>
        <taxon>Micromonosporales</taxon>
        <taxon>Micromonosporaceae</taxon>
        <taxon>Micromonospora</taxon>
    </lineage>
</organism>
<accession>A0ABQ4IEM8</accession>
<evidence type="ECO:0000256" key="5">
    <source>
        <dbReference type="ARBA" id="ARBA00022989"/>
    </source>
</evidence>
<evidence type="ECO:0000256" key="3">
    <source>
        <dbReference type="ARBA" id="ARBA00022741"/>
    </source>
</evidence>
<dbReference type="SUPFAM" id="SSF52540">
    <property type="entry name" value="P-loop containing nucleoside triphosphate hydrolases"/>
    <property type="match status" value="1"/>
</dbReference>
<keyword evidence="4 10" id="KW-0067">ATP-binding</keyword>
<keyword evidence="3" id="KW-0547">Nucleotide-binding</keyword>
<evidence type="ECO:0000313" key="10">
    <source>
        <dbReference type="EMBL" id="GIJ16327.1"/>
    </source>
</evidence>
<evidence type="ECO:0000259" key="9">
    <source>
        <dbReference type="PROSITE" id="PS50929"/>
    </source>
</evidence>
<feature type="domain" description="ABC transporter" evidence="8">
    <location>
        <begin position="373"/>
        <end position="610"/>
    </location>
</feature>
<dbReference type="Proteomes" id="UP000647860">
    <property type="component" value="Unassembled WGS sequence"/>
</dbReference>
<feature type="transmembrane region" description="Helical" evidence="7">
    <location>
        <begin position="281"/>
        <end position="298"/>
    </location>
</feature>
<evidence type="ECO:0000313" key="11">
    <source>
        <dbReference type="Proteomes" id="UP000647860"/>
    </source>
</evidence>
<evidence type="ECO:0000256" key="4">
    <source>
        <dbReference type="ARBA" id="ARBA00022840"/>
    </source>
</evidence>
<name>A0ABQ4IEM8_9ACTN</name>
<dbReference type="PROSITE" id="PS50893">
    <property type="entry name" value="ABC_TRANSPORTER_2"/>
    <property type="match status" value="1"/>
</dbReference>
<dbReference type="InterPro" id="IPR039421">
    <property type="entry name" value="Type_1_exporter"/>
</dbReference>
<protein>
    <submittedName>
        <fullName evidence="10">ABC transporter ATP-binding protein</fullName>
    </submittedName>
</protein>
<dbReference type="InterPro" id="IPR003439">
    <property type="entry name" value="ABC_transporter-like_ATP-bd"/>
</dbReference>
<dbReference type="Gene3D" id="3.40.50.300">
    <property type="entry name" value="P-loop containing nucleotide triphosphate hydrolases"/>
    <property type="match status" value="1"/>
</dbReference>
<evidence type="ECO:0000256" key="7">
    <source>
        <dbReference type="SAM" id="Phobius"/>
    </source>
</evidence>
<dbReference type="Pfam" id="PF00664">
    <property type="entry name" value="ABC_membrane"/>
    <property type="match status" value="1"/>
</dbReference>
<feature type="transmembrane region" description="Helical" evidence="7">
    <location>
        <begin position="195"/>
        <end position="213"/>
    </location>
</feature>
<comment type="caution">
    <text evidence="10">The sequence shown here is derived from an EMBL/GenBank/DDBJ whole genome shotgun (WGS) entry which is preliminary data.</text>
</comment>
<dbReference type="PROSITE" id="PS00211">
    <property type="entry name" value="ABC_TRANSPORTER_1"/>
    <property type="match status" value="1"/>
</dbReference>
<dbReference type="PROSITE" id="PS50929">
    <property type="entry name" value="ABC_TM1F"/>
    <property type="match status" value="1"/>
</dbReference>
<feature type="transmembrane region" description="Helical" evidence="7">
    <location>
        <begin position="90"/>
        <end position="115"/>
    </location>
</feature>
<sequence>MQAADPGGAGGGMMRTLRRAVALLDRRSRRRYALAVPAALIVMVLELVGFIALAAVVQVLTTPSLLTTAGPRSLIGLAQSVVDAQSPTGFVATVGAFAVGLLIARGVFASIVAWWQAGVLARAEAVLSTRLFRTFLSADYGFHLEHHSADLTRTVAQSVRSLMGRVLLPGAAVVIEGALIVGLGAALFIMEPAPALTSMTTLGVAMAGYLAVVRRKARRIGIEDEQLNAADQRIIQEGLGAVKVLTILERRSHVIARFDTSRHRHAQTLRGLLFMSNFSRYYLEAVVLVMAATIAAAALSGGQAAALGSIGVILAGSMRLLPSVQRMMTALNTIRVGAGSIDTIERDLLLANSSTPEQPRSTPPAPVPFRRHIEFRDLAYRYPSATTPALRDINLTIRYGESVGIVGTSGSGKTTLVDVLTGLLPPSEGGLHVDGTQITHANLPSWRAQIGYVPQETIIVDDTVRRNVALGLDDADIDDRAVWRALEQAQLQDLVEALPDGLDSRLGERGVRMSGGQRQRIGIARALYHHPRVLVLDEATAALDSGTESQIVSTIERLHGAVTIIMIAHRLSTIEHCDLRVRLEHGRIETVRARSVVQPPHQHALPEVPATG</sequence>
<reference evidence="10 11" key="1">
    <citation type="submission" date="2021-01" db="EMBL/GenBank/DDBJ databases">
        <title>Whole genome shotgun sequence of Verrucosispora gifhornensis NBRC 16317.</title>
        <authorList>
            <person name="Komaki H."/>
            <person name="Tamura T."/>
        </authorList>
    </citation>
    <scope>NUCLEOTIDE SEQUENCE [LARGE SCALE GENOMIC DNA]</scope>
    <source>
        <strain evidence="10 11">NBRC 16317</strain>
    </source>
</reference>
<dbReference type="PANTHER" id="PTHR24221:SF654">
    <property type="entry name" value="ATP-BINDING CASSETTE SUB-FAMILY B MEMBER 6"/>
    <property type="match status" value="1"/>
</dbReference>
<evidence type="ECO:0000259" key="8">
    <source>
        <dbReference type="PROSITE" id="PS50893"/>
    </source>
</evidence>
<keyword evidence="2 7" id="KW-0812">Transmembrane</keyword>
<dbReference type="EMBL" id="BOPA01000020">
    <property type="protein sequence ID" value="GIJ16327.1"/>
    <property type="molecule type" value="Genomic_DNA"/>
</dbReference>
<dbReference type="Gene3D" id="1.20.1560.10">
    <property type="entry name" value="ABC transporter type 1, transmembrane domain"/>
    <property type="match status" value="1"/>
</dbReference>
<dbReference type="InterPro" id="IPR011527">
    <property type="entry name" value="ABC1_TM_dom"/>
</dbReference>
<evidence type="ECO:0000256" key="2">
    <source>
        <dbReference type="ARBA" id="ARBA00022692"/>
    </source>
</evidence>
<dbReference type="InterPro" id="IPR036640">
    <property type="entry name" value="ABC1_TM_sf"/>
</dbReference>
<dbReference type="SMART" id="SM00382">
    <property type="entry name" value="AAA"/>
    <property type="match status" value="1"/>
</dbReference>
<keyword evidence="6 7" id="KW-0472">Membrane</keyword>
<dbReference type="InterPro" id="IPR003593">
    <property type="entry name" value="AAA+_ATPase"/>
</dbReference>
<keyword evidence="5 7" id="KW-1133">Transmembrane helix</keyword>
<dbReference type="GO" id="GO:0005524">
    <property type="term" value="F:ATP binding"/>
    <property type="evidence" value="ECO:0007669"/>
    <property type="project" value="UniProtKB-KW"/>
</dbReference>
<dbReference type="InterPro" id="IPR027417">
    <property type="entry name" value="P-loop_NTPase"/>
</dbReference>